<keyword evidence="2" id="KW-1185">Reference proteome</keyword>
<accession>A0ABN9UKP5</accession>
<dbReference type="Proteomes" id="UP001189429">
    <property type="component" value="Unassembled WGS sequence"/>
</dbReference>
<dbReference type="EMBL" id="CAUYUJ010015974">
    <property type="protein sequence ID" value="CAK0860400.1"/>
    <property type="molecule type" value="Genomic_DNA"/>
</dbReference>
<comment type="caution">
    <text evidence="1">The sequence shown here is derived from an EMBL/GenBank/DDBJ whole genome shotgun (WGS) entry which is preliminary data.</text>
</comment>
<sequence>MPAAESVQLWQTVRLLVDRVARRRALGGALSAWGRLVEAERKRKRDALFDAMGSQMRAAKRRCIGLEDRLARRRPPLAEAFDAWRCRARLRRRPAAAVELCRRCAEDA</sequence>
<protein>
    <submittedName>
        <fullName evidence="1">Uncharacterized protein</fullName>
    </submittedName>
</protein>
<gene>
    <name evidence="1" type="ORF">PCOR1329_LOCUS49383</name>
</gene>
<evidence type="ECO:0000313" key="1">
    <source>
        <dbReference type="EMBL" id="CAK0860400.1"/>
    </source>
</evidence>
<name>A0ABN9UKP5_9DINO</name>
<evidence type="ECO:0000313" key="2">
    <source>
        <dbReference type="Proteomes" id="UP001189429"/>
    </source>
</evidence>
<feature type="non-terminal residue" evidence="1">
    <location>
        <position position="108"/>
    </location>
</feature>
<organism evidence="1 2">
    <name type="scientific">Prorocentrum cordatum</name>
    <dbReference type="NCBI Taxonomy" id="2364126"/>
    <lineage>
        <taxon>Eukaryota</taxon>
        <taxon>Sar</taxon>
        <taxon>Alveolata</taxon>
        <taxon>Dinophyceae</taxon>
        <taxon>Prorocentrales</taxon>
        <taxon>Prorocentraceae</taxon>
        <taxon>Prorocentrum</taxon>
    </lineage>
</organism>
<reference evidence="1" key="1">
    <citation type="submission" date="2023-10" db="EMBL/GenBank/DDBJ databases">
        <authorList>
            <person name="Chen Y."/>
            <person name="Shah S."/>
            <person name="Dougan E. K."/>
            <person name="Thang M."/>
            <person name="Chan C."/>
        </authorList>
    </citation>
    <scope>NUCLEOTIDE SEQUENCE [LARGE SCALE GENOMIC DNA]</scope>
</reference>
<proteinExistence type="predicted"/>